<keyword evidence="1" id="KW-1133">Transmembrane helix</keyword>
<dbReference type="EMBL" id="CYZN01000005">
    <property type="protein sequence ID" value="CUN72328.1"/>
    <property type="molecule type" value="Genomic_DNA"/>
</dbReference>
<feature type="transmembrane region" description="Helical" evidence="1">
    <location>
        <begin position="24"/>
        <end position="44"/>
    </location>
</feature>
<evidence type="ECO:0000256" key="1">
    <source>
        <dbReference type="SAM" id="Phobius"/>
    </source>
</evidence>
<dbReference type="Proteomes" id="UP000095431">
    <property type="component" value="Unassembled WGS sequence"/>
</dbReference>
<evidence type="ECO:0000313" key="10">
    <source>
        <dbReference type="Proteomes" id="UP000477285"/>
    </source>
</evidence>
<dbReference type="AlphaFoldDB" id="A0A173ZAV9"/>
<dbReference type="EMBL" id="CABHOF010000032">
    <property type="protein sequence ID" value="VUX64181.1"/>
    <property type="molecule type" value="Genomic_DNA"/>
</dbReference>
<feature type="domain" description="Putative Flagellin Flp1-like" evidence="2">
    <location>
        <begin position="17"/>
        <end position="64"/>
    </location>
</feature>
<proteinExistence type="predicted"/>
<dbReference type="RefSeq" id="WP_020993262.1">
    <property type="nucleotide sequence ID" value="NZ_AP031426.1"/>
</dbReference>
<keyword evidence="1" id="KW-0812">Transmembrane</keyword>
<reference evidence="9 10" key="2">
    <citation type="journal article" date="2019" name="Nat. Med.">
        <title>A library of human gut bacterial isolates paired with longitudinal multiomics data enables mechanistic microbiome research.</title>
        <authorList>
            <person name="Poyet M."/>
            <person name="Groussin M."/>
            <person name="Gibbons S.M."/>
            <person name="Avila-Pacheco J."/>
            <person name="Jiang X."/>
            <person name="Kearney S.M."/>
            <person name="Perrotta A.R."/>
            <person name="Berdy B."/>
            <person name="Zhao S."/>
            <person name="Lieberman T.D."/>
            <person name="Swanson P.K."/>
            <person name="Smith M."/>
            <person name="Roesemann S."/>
            <person name="Alexander J.E."/>
            <person name="Rich S.A."/>
            <person name="Livny J."/>
            <person name="Vlamakis H."/>
            <person name="Clish C."/>
            <person name="Bullock K."/>
            <person name="Deik A."/>
            <person name="Scott J."/>
            <person name="Pierce K.A."/>
            <person name="Xavier R.J."/>
            <person name="Alm E.J."/>
        </authorList>
    </citation>
    <scope>NUCLEOTIDE SEQUENCE [LARGE SCALE GENOMIC DNA]</scope>
    <source>
        <strain evidence="4 10">BIOML-A1</strain>
        <strain evidence="5 9">BIOML-A12</strain>
    </source>
</reference>
<dbReference type="InterPro" id="IPR031564">
    <property type="entry name" value="Flp1-like"/>
</dbReference>
<evidence type="ECO:0000313" key="9">
    <source>
        <dbReference type="Proteomes" id="UP000477156"/>
    </source>
</evidence>
<evidence type="ECO:0000313" key="4">
    <source>
        <dbReference type="EMBL" id="MZL31847.1"/>
    </source>
</evidence>
<dbReference type="GeneID" id="75077181"/>
<name>A0A173ZAV9_9FIRM</name>
<evidence type="ECO:0000313" key="6">
    <source>
        <dbReference type="EMBL" id="VUX64181.1"/>
    </source>
</evidence>
<evidence type="ECO:0000313" key="5">
    <source>
        <dbReference type="EMBL" id="MZS89041.1"/>
    </source>
</evidence>
<keyword evidence="1" id="KW-0472">Membrane</keyword>
<dbReference type="Proteomes" id="UP000366766">
    <property type="component" value="Unassembled WGS sequence"/>
</dbReference>
<dbReference type="eggNOG" id="ENOG5033BI9">
    <property type="taxonomic scope" value="Bacteria"/>
</dbReference>
<dbReference type="Proteomes" id="UP000477285">
    <property type="component" value="Unassembled WGS sequence"/>
</dbReference>
<sequence length="66" mass="7401">MGQLIRQIKKKNGLIRRFAEEEDAVGVVEIILILVVLIGLVIIFKEQLTELVQSILSKIAKQSNSI</sequence>
<dbReference type="EMBL" id="WWVQ01000002">
    <property type="protein sequence ID" value="MZL31847.1"/>
    <property type="molecule type" value="Genomic_DNA"/>
</dbReference>
<evidence type="ECO:0000313" key="8">
    <source>
        <dbReference type="Proteomes" id="UP000366766"/>
    </source>
</evidence>
<dbReference type="Pfam" id="PF16982">
    <property type="entry name" value="Flp1_like"/>
    <property type="match status" value="1"/>
</dbReference>
<reference evidence="3 7" key="1">
    <citation type="submission" date="2015-09" db="EMBL/GenBank/DDBJ databases">
        <authorList>
            <consortium name="Pathogen Informatics"/>
        </authorList>
    </citation>
    <scope>NUCLEOTIDE SEQUENCE [LARGE SCALE GENOMIC DNA]</scope>
    <source>
        <strain evidence="3 7">2789STDY5834863</strain>
    </source>
</reference>
<keyword evidence="8" id="KW-1185">Reference proteome</keyword>
<dbReference type="EMBL" id="WWVF01000013">
    <property type="protein sequence ID" value="MZS89041.1"/>
    <property type="molecule type" value="Genomic_DNA"/>
</dbReference>
<evidence type="ECO:0000259" key="2">
    <source>
        <dbReference type="Pfam" id="PF16982"/>
    </source>
</evidence>
<reference evidence="6 8" key="3">
    <citation type="submission" date="2019-07" db="EMBL/GenBank/DDBJ databases">
        <authorList>
            <person name="Chang H.-W."/>
            <person name="Raman A."/>
            <person name="Venkatesh S."/>
            <person name="Gehrig J."/>
        </authorList>
    </citation>
    <scope>NUCLEOTIDE SEQUENCE [LARGE SCALE GENOMIC DNA]</scope>
    <source>
        <strain evidence="6">Blautia_wexlerae_LFYP_14</strain>
    </source>
</reference>
<organism evidence="3 7">
    <name type="scientific">Blautia wexlerae</name>
    <dbReference type="NCBI Taxonomy" id="418240"/>
    <lineage>
        <taxon>Bacteria</taxon>
        <taxon>Bacillati</taxon>
        <taxon>Bacillota</taxon>
        <taxon>Clostridia</taxon>
        <taxon>Lachnospirales</taxon>
        <taxon>Lachnospiraceae</taxon>
        <taxon>Blautia</taxon>
    </lineage>
</organism>
<dbReference type="Proteomes" id="UP000477156">
    <property type="component" value="Unassembled WGS sequence"/>
</dbReference>
<evidence type="ECO:0000313" key="7">
    <source>
        <dbReference type="Proteomes" id="UP000095431"/>
    </source>
</evidence>
<evidence type="ECO:0000313" key="3">
    <source>
        <dbReference type="EMBL" id="CUN72328.1"/>
    </source>
</evidence>
<gene>
    <name evidence="6" type="ORF">BWLFYP14_01274</name>
    <name evidence="3" type="ORF">ERS852478_00892</name>
    <name evidence="5" type="ORF">GT712_08150</name>
    <name evidence="4" type="ORF">GT728_01195</name>
</gene>
<accession>A0A173ZAV9</accession>
<protein>
    <submittedName>
        <fullName evidence="4">Holin, BlyA family protein</fullName>
    </submittedName>
</protein>